<dbReference type="RefSeq" id="WP_129599002.1">
    <property type="nucleotide sequence ID" value="NZ_SBLB01000001.1"/>
</dbReference>
<dbReference type="Proteomes" id="UP000290407">
    <property type="component" value="Unassembled WGS sequence"/>
</dbReference>
<feature type="domain" description="KilA-N" evidence="1">
    <location>
        <begin position="1"/>
        <end position="105"/>
    </location>
</feature>
<comment type="caution">
    <text evidence="2">The sequence shown here is derived from an EMBL/GenBank/DDBJ whole genome shotgun (WGS) entry which is preliminary data.</text>
</comment>
<dbReference type="InterPro" id="IPR017880">
    <property type="entry name" value="KilA_N"/>
</dbReference>
<reference evidence="2 3" key="1">
    <citation type="submission" date="2019-01" db="EMBL/GenBank/DDBJ databases">
        <title>Spirosoma flava sp. nov., a propanil-degrading bacterium isolated from herbicide-contaminated soil.</title>
        <authorList>
            <person name="Zhang L."/>
            <person name="Jiang J.-D."/>
        </authorList>
    </citation>
    <scope>NUCLEOTIDE SEQUENCE [LARGE SCALE GENOMIC DNA]</scope>
    <source>
        <strain evidence="2 3">TY50</strain>
    </source>
</reference>
<accession>A0A4Q2UN33</accession>
<dbReference type="PROSITE" id="PS51301">
    <property type="entry name" value="KILA_N"/>
    <property type="match status" value="1"/>
</dbReference>
<protein>
    <submittedName>
        <fullName evidence="2">KilA-N domain-containing protein</fullName>
    </submittedName>
</protein>
<dbReference type="AlphaFoldDB" id="A0A4Q2UN33"/>
<dbReference type="Pfam" id="PF04383">
    <property type="entry name" value="KilA-N"/>
    <property type="match status" value="1"/>
</dbReference>
<dbReference type="SMART" id="SM01252">
    <property type="entry name" value="KilA-N"/>
    <property type="match status" value="1"/>
</dbReference>
<gene>
    <name evidence="2" type="ORF">EQG79_00810</name>
</gene>
<dbReference type="InterPro" id="IPR018004">
    <property type="entry name" value="KilA/APSES_HTH"/>
</dbReference>
<organism evidence="2 3">
    <name type="scientific">Spirosoma sordidisoli</name>
    <dbReference type="NCBI Taxonomy" id="2502893"/>
    <lineage>
        <taxon>Bacteria</taxon>
        <taxon>Pseudomonadati</taxon>
        <taxon>Bacteroidota</taxon>
        <taxon>Cytophagia</taxon>
        <taxon>Cytophagales</taxon>
        <taxon>Cytophagaceae</taxon>
        <taxon>Spirosoma</taxon>
    </lineage>
</organism>
<name>A0A4Q2UN33_9BACT</name>
<evidence type="ECO:0000313" key="3">
    <source>
        <dbReference type="Proteomes" id="UP000290407"/>
    </source>
</evidence>
<keyword evidence="3" id="KW-1185">Reference proteome</keyword>
<dbReference type="EMBL" id="SBLB01000001">
    <property type="protein sequence ID" value="RYC70726.1"/>
    <property type="molecule type" value="Genomic_DNA"/>
</dbReference>
<proteinExistence type="predicted"/>
<evidence type="ECO:0000313" key="2">
    <source>
        <dbReference type="EMBL" id="RYC70726.1"/>
    </source>
</evidence>
<sequence>MIQAFDYNNTAIEFELIDGELYANATAMCLVKKKRPAAWLQNESTKRYIAALKAKSGILTSLIISRKGGTDAGGTTWIHEKLILKLASWLDVDFEVWCDEKVAELLRTGTATLDISPLSGSDADPLLTFTQRPKQIANSKEVNSFNFSQGGKQQAIDYNRANCFHHTGKTPQEILLWAKSKGIPSRHRTSAKEVIRTFKPAVASSMALADDFCKTGRISIDEASIICKAHALPLFQKMQELGITTPPATVPQLKQAR</sequence>
<evidence type="ECO:0000259" key="1">
    <source>
        <dbReference type="PROSITE" id="PS51301"/>
    </source>
</evidence>